<evidence type="ECO:0000313" key="3">
    <source>
        <dbReference type="Proteomes" id="UP000239663"/>
    </source>
</evidence>
<dbReference type="EMBL" id="PKOZ01000022">
    <property type="protein sequence ID" value="PQD93779.1"/>
    <property type="molecule type" value="Genomic_DNA"/>
</dbReference>
<gene>
    <name evidence="2" type="ORF">CYL18_18040</name>
</gene>
<comment type="caution">
    <text evidence="2">The sequence shown here is derived from an EMBL/GenBank/DDBJ whole genome shotgun (WGS) entry which is preliminary data.</text>
</comment>
<proteinExistence type="predicted"/>
<dbReference type="InterPro" id="IPR000871">
    <property type="entry name" value="Beta-lactam_class-A"/>
</dbReference>
<evidence type="ECO:0000259" key="1">
    <source>
        <dbReference type="Pfam" id="PF13354"/>
    </source>
</evidence>
<dbReference type="AlphaFoldDB" id="A0A2S7MVH2"/>
<dbReference type="Gene3D" id="3.40.710.10">
    <property type="entry name" value="DD-peptidase/beta-lactamase superfamily"/>
    <property type="match status" value="1"/>
</dbReference>
<keyword evidence="3" id="KW-1185">Reference proteome</keyword>
<feature type="domain" description="Beta-lactamase class A catalytic" evidence="1">
    <location>
        <begin position="27"/>
        <end position="241"/>
    </location>
</feature>
<dbReference type="GO" id="GO:0030655">
    <property type="term" value="P:beta-lactam antibiotic catabolic process"/>
    <property type="evidence" value="ECO:0007669"/>
    <property type="project" value="InterPro"/>
</dbReference>
<sequence>MQQMQESSKFGWLDELLSVQEGNVSCVYLNLKSGETYEYQKDMVHPSASVIKIFLMAYIYQLIEEGAIKEEDRIAIKPETLAESSGVLYYLKDVHELSVRDLKELMIIVSDNTATNVLLGLAGMESLQLYISEVLGYQHTLFQRRMMDFDAVKRGFQNYTTAEETADFLKKLYLGKVVSPEASGKMMQILREQQFSNLVPYHLYGFLPEQSIANKSGGLDHVVHDAGIVLAGDAPFVLCMFGSEVDVPSYSRVIQDVSLKFYELTQER</sequence>
<protein>
    <submittedName>
        <fullName evidence="2">Serine hydrolase</fullName>
    </submittedName>
</protein>
<dbReference type="PANTHER" id="PTHR35333">
    <property type="entry name" value="BETA-LACTAMASE"/>
    <property type="match status" value="1"/>
</dbReference>
<name>A0A2S7MVH2_9BACI</name>
<reference evidence="2 3" key="1">
    <citation type="submission" date="2017-12" db="EMBL/GenBank/DDBJ databases">
        <title>Taxonomic description and draft genome of Pradoshia cofamensis Gen. nov., sp. nov., a thermotolerant bacillale isolated from anterior gut of earthworm Eisenia fetida.</title>
        <authorList>
            <person name="Saha T."/>
            <person name="Chakraborty R."/>
        </authorList>
    </citation>
    <scope>NUCLEOTIDE SEQUENCE [LARGE SCALE GENOMIC DNA]</scope>
    <source>
        <strain evidence="2 3">EAG3</strain>
    </source>
</reference>
<dbReference type="GO" id="GO:0046677">
    <property type="term" value="P:response to antibiotic"/>
    <property type="evidence" value="ECO:0007669"/>
    <property type="project" value="InterPro"/>
</dbReference>
<dbReference type="InterPro" id="IPR045155">
    <property type="entry name" value="Beta-lactam_cat"/>
</dbReference>
<dbReference type="OrthoDB" id="9775096at2"/>
<dbReference type="Proteomes" id="UP000239663">
    <property type="component" value="Unassembled WGS sequence"/>
</dbReference>
<organism evidence="2 3">
    <name type="scientific">Pradoshia eiseniae</name>
    <dbReference type="NCBI Taxonomy" id="2064768"/>
    <lineage>
        <taxon>Bacteria</taxon>
        <taxon>Bacillati</taxon>
        <taxon>Bacillota</taxon>
        <taxon>Bacilli</taxon>
        <taxon>Bacillales</taxon>
        <taxon>Bacillaceae</taxon>
        <taxon>Pradoshia</taxon>
    </lineage>
</organism>
<evidence type="ECO:0000313" key="2">
    <source>
        <dbReference type="EMBL" id="PQD93779.1"/>
    </source>
</evidence>
<dbReference type="PANTHER" id="PTHR35333:SF3">
    <property type="entry name" value="BETA-LACTAMASE-TYPE TRANSPEPTIDASE FOLD CONTAINING PROTEIN"/>
    <property type="match status" value="1"/>
</dbReference>
<accession>A0A2S7MVH2</accession>
<dbReference type="SUPFAM" id="SSF56601">
    <property type="entry name" value="beta-lactamase/transpeptidase-like"/>
    <property type="match status" value="1"/>
</dbReference>
<dbReference type="Pfam" id="PF13354">
    <property type="entry name" value="Beta-lactamase2"/>
    <property type="match status" value="1"/>
</dbReference>
<dbReference type="GO" id="GO:0008800">
    <property type="term" value="F:beta-lactamase activity"/>
    <property type="evidence" value="ECO:0007669"/>
    <property type="project" value="InterPro"/>
</dbReference>
<dbReference type="InterPro" id="IPR012338">
    <property type="entry name" value="Beta-lactam/transpept-like"/>
</dbReference>
<dbReference type="RefSeq" id="WP_104850871.1">
    <property type="nucleotide sequence ID" value="NZ_PKOZ01000022.1"/>
</dbReference>
<keyword evidence="2" id="KW-0378">Hydrolase</keyword>